<dbReference type="Proteomes" id="UP000275078">
    <property type="component" value="Unassembled WGS sequence"/>
</dbReference>
<reference evidence="1 2" key="1">
    <citation type="journal article" date="2018" name="Nat. Ecol. Evol.">
        <title>Pezizomycetes genomes reveal the molecular basis of ectomycorrhizal truffle lifestyle.</title>
        <authorList>
            <person name="Murat C."/>
            <person name="Payen T."/>
            <person name="Noel B."/>
            <person name="Kuo A."/>
            <person name="Morin E."/>
            <person name="Chen J."/>
            <person name="Kohler A."/>
            <person name="Krizsan K."/>
            <person name="Balestrini R."/>
            <person name="Da Silva C."/>
            <person name="Montanini B."/>
            <person name="Hainaut M."/>
            <person name="Levati E."/>
            <person name="Barry K.W."/>
            <person name="Belfiori B."/>
            <person name="Cichocki N."/>
            <person name="Clum A."/>
            <person name="Dockter R.B."/>
            <person name="Fauchery L."/>
            <person name="Guy J."/>
            <person name="Iotti M."/>
            <person name="Le Tacon F."/>
            <person name="Lindquist E.A."/>
            <person name="Lipzen A."/>
            <person name="Malagnac F."/>
            <person name="Mello A."/>
            <person name="Molinier V."/>
            <person name="Miyauchi S."/>
            <person name="Poulain J."/>
            <person name="Riccioni C."/>
            <person name="Rubini A."/>
            <person name="Sitrit Y."/>
            <person name="Splivallo R."/>
            <person name="Traeger S."/>
            <person name="Wang M."/>
            <person name="Zifcakova L."/>
            <person name="Wipf D."/>
            <person name="Zambonelli A."/>
            <person name="Paolocci F."/>
            <person name="Nowrousian M."/>
            <person name="Ottonello S."/>
            <person name="Baldrian P."/>
            <person name="Spatafora J.W."/>
            <person name="Henrissat B."/>
            <person name="Nagy L.G."/>
            <person name="Aury J.M."/>
            <person name="Wincker P."/>
            <person name="Grigoriev I.V."/>
            <person name="Bonfante P."/>
            <person name="Martin F.M."/>
        </authorList>
    </citation>
    <scope>NUCLEOTIDE SEQUENCE [LARGE SCALE GENOMIC DNA]</scope>
    <source>
        <strain evidence="1 2">RN42</strain>
    </source>
</reference>
<dbReference type="AlphaFoldDB" id="A0A3N4IQ51"/>
<protein>
    <submittedName>
        <fullName evidence="1">Uncharacterized protein</fullName>
    </submittedName>
</protein>
<evidence type="ECO:0000313" key="2">
    <source>
        <dbReference type="Proteomes" id="UP000275078"/>
    </source>
</evidence>
<evidence type="ECO:0000313" key="1">
    <source>
        <dbReference type="EMBL" id="RPA86858.1"/>
    </source>
</evidence>
<keyword evidence="2" id="KW-1185">Reference proteome</keyword>
<accession>A0A3N4IQ51</accession>
<proteinExistence type="predicted"/>
<organism evidence="1 2">
    <name type="scientific">Ascobolus immersus RN42</name>
    <dbReference type="NCBI Taxonomy" id="1160509"/>
    <lineage>
        <taxon>Eukaryota</taxon>
        <taxon>Fungi</taxon>
        <taxon>Dikarya</taxon>
        <taxon>Ascomycota</taxon>
        <taxon>Pezizomycotina</taxon>
        <taxon>Pezizomycetes</taxon>
        <taxon>Pezizales</taxon>
        <taxon>Ascobolaceae</taxon>
        <taxon>Ascobolus</taxon>
    </lineage>
</organism>
<name>A0A3N4IQ51_ASCIM</name>
<gene>
    <name evidence="1" type="ORF">BJ508DRAFT_121179</name>
</gene>
<sequence>MCTIQALLLEVFGDKNQVQYGKMGCLDLVGIYIPSPVVRDLVACRPLKSYRWLSTYTKSAMSIKRLFRIHEEAHRTRLQRLDSTSTMYTSHLSALDSKGYTYASITQSKTFSGQSISSQVQYPARTCQSPVQSPIPASYYRLKGYIRFSWVMRSTAHYLNIPSVFFKTAHEDRTFPHCLPDRFPIKPRRTAFSPLDVKLHLHVRME</sequence>
<dbReference type="EMBL" id="ML119648">
    <property type="protein sequence ID" value="RPA86858.1"/>
    <property type="molecule type" value="Genomic_DNA"/>
</dbReference>